<evidence type="ECO:0000256" key="1">
    <source>
        <dbReference type="SAM" id="MobiDB-lite"/>
    </source>
</evidence>
<dbReference type="InterPro" id="IPR030564">
    <property type="entry name" value="Myotubularin"/>
</dbReference>
<proteinExistence type="predicted"/>
<accession>A0ABR2JEM1</accession>
<dbReference type="InterPro" id="IPR016130">
    <property type="entry name" value="Tyr_Pase_AS"/>
</dbReference>
<evidence type="ECO:0000313" key="3">
    <source>
        <dbReference type="EMBL" id="KAK8876339.1"/>
    </source>
</evidence>
<dbReference type="PROSITE" id="PS51339">
    <property type="entry name" value="PPASE_MYOTUBULARIN"/>
    <property type="match status" value="1"/>
</dbReference>
<evidence type="ECO:0000313" key="4">
    <source>
        <dbReference type="Proteomes" id="UP001470230"/>
    </source>
</evidence>
<organism evidence="3 4">
    <name type="scientific">Tritrichomonas musculus</name>
    <dbReference type="NCBI Taxonomy" id="1915356"/>
    <lineage>
        <taxon>Eukaryota</taxon>
        <taxon>Metamonada</taxon>
        <taxon>Parabasalia</taxon>
        <taxon>Tritrichomonadida</taxon>
        <taxon>Tritrichomonadidae</taxon>
        <taxon>Tritrichomonas</taxon>
    </lineage>
</organism>
<feature type="region of interest" description="Disordered" evidence="1">
    <location>
        <begin position="552"/>
        <end position="571"/>
    </location>
</feature>
<dbReference type="Pfam" id="PF06602">
    <property type="entry name" value="Myotub-related"/>
    <property type="match status" value="1"/>
</dbReference>
<gene>
    <name evidence="3" type="ORF">M9Y10_006537</name>
</gene>
<feature type="compositionally biased region" description="Low complexity" evidence="1">
    <location>
        <begin position="587"/>
        <end position="597"/>
    </location>
</feature>
<feature type="domain" description="Myotubularin phosphatase" evidence="2">
    <location>
        <begin position="142"/>
        <end position="519"/>
    </location>
</feature>
<feature type="region of interest" description="Disordered" evidence="1">
    <location>
        <begin position="578"/>
        <end position="632"/>
    </location>
</feature>
<evidence type="ECO:0000259" key="2">
    <source>
        <dbReference type="PROSITE" id="PS51339"/>
    </source>
</evidence>
<dbReference type="InterPro" id="IPR010569">
    <property type="entry name" value="Myotubularin-like_Pase_dom"/>
</dbReference>
<comment type="caution">
    <text evidence="3">The sequence shown here is derived from an EMBL/GenBank/DDBJ whole genome shotgun (WGS) entry which is preliminary data.</text>
</comment>
<dbReference type="EMBL" id="JAPFFF010000012">
    <property type="protein sequence ID" value="KAK8876339.1"/>
    <property type="molecule type" value="Genomic_DNA"/>
</dbReference>
<dbReference type="PANTHER" id="PTHR10807:SF8">
    <property type="entry name" value="PHOSPHATIDYLINOSITOL-3-PHOSPHATE PHOSPHATASE"/>
    <property type="match status" value="1"/>
</dbReference>
<feature type="compositionally biased region" description="Basic and acidic residues" evidence="1">
    <location>
        <begin position="621"/>
        <end position="632"/>
    </location>
</feature>
<protein>
    <recommendedName>
        <fullName evidence="2">Myotubularin phosphatase domain-containing protein</fullName>
    </recommendedName>
</protein>
<feature type="compositionally biased region" description="Low complexity" evidence="1">
    <location>
        <begin position="605"/>
        <end position="620"/>
    </location>
</feature>
<dbReference type="PANTHER" id="PTHR10807">
    <property type="entry name" value="MYOTUBULARIN-RELATED"/>
    <property type="match status" value="1"/>
</dbReference>
<sequence length="632" mass="73437">MSELSESKHLVLFNDFPGSIESFTYEEAKRHLTSVFQLLNNEIIDFCFPFKLHRDTHNQMKVYGTNWALRGIFDDSDSNSENQLFRNFVIPLKSIVKIEKEGREKFKFGKFGVKIYFSSGGHLFFPMPAIEGSRTSFIHRVNHLKKNSIQFEEDVWLPDPSWMIRLAEESQFDLVLNEFCQTYPRFFVVPKTIPTSFIKESSRCRSRERFPIISYVSAPSEGADDDKVFLLRSSQPLNKLMKSKTTFEAEYLANVCGYHSLVIIDCRPKKDAVAYQFIGKGYESVKEYEKFISEVEFHFLGIPHAYKIRKFYIDMLKSLFEGESFAFKKWSELAMQILNGSSYVVDHLNNSKSVLVHCSDGWDRTSQIVSLAQVMFDPRYRTIKGFIELVQKDWIDMGHIFGYRCGHVQSDDYGETSPIFAQFIDCVAQLMNKYPTEFEFNLTFLEIILSSAYSQLFGDFMGNNYEDRLKMKRPTSIFLCLLDERYGFSEKIKNSQFSTNERILLMRRDEDYKFLPELLGTPVFFSDKVPLLVGDPPSFPEFSMDEVERIVEDSHQRRKEKEDEIKLFQMEDNKESGYFDNSFHQIGSGNDVANDNNNDNKNDNNETGGDNNINAAIHNDNSNDNKNDNNNS</sequence>
<reference evidence="3 4" key="1">
    <citation type="submission" date="2024-04" db="EMBL/GenBank/DDBJ databases">
        <title>Tritrichomonas musculus Genome.</title>
        <authorList>
            <person name="Alves-Ferreira E."/>
            <person name="Grigg M."/>
            <person name="Lorenzi H."/>
            <person name="Galac M."/>
        </authorList>
    </citation>
    <scope>NUCLEOTIDE SEQUENCE [LARGE SCALE GENOMIC DNA]</scope>
    <source>
        <strain evidence="3 4">EAF2021</strain>
    </source>
</reference>
<dbReference type="SUPFAM" id="SSF52799">
    <property type="entry name" value="(Phosphotyrosine protein) phosphatases II"/>
    <property type="match status" value="1"/>
</dbReference>
<dbReference type="InterPro" id="IPR029021">
    <property type="entry name" value="Prot-tyrosine_phosphatase-like"/>
</dbReference>
<dbReference type="Proteomes" id="UP001470230">
    <property type="component" value="Unassembled WGS sequence"/>
</dbReference>
<keyword evidence="4" id="KW-1185">Reference proteome</keyword>
<name>A0ABR2JEM1_9EUKA</name>
<dbReference type="PROSITE" id="PS00383">
    <property type="entry name" value="TYR_PHOSPHATASE_1"/>
    <property type="match status" value="1"/>
</dbReference>